<evidence type="ECO:0000313" key="1">
    <source>
        <dbReference type="EMBL" id="MXU83923.1"/>
    </source>
</evidence>
<dbReference type="AlphaFoldDB" id="A0A6B0UCM0"/>
<dbReference type="EMBL" id="GIFC01001840">
    <property type="protein sequence ID" value="MXU83923.1"/>
    <property type="molecule type" value="Transcribed_RNA"/>
</dbReference>
<proteinExistence type="predicted"/>
<sequence>MSQVVARVPGTLLPPLLLGNVHVGGPVDGLHEPVVKGPHLLVQMGSILHRHPPHDVVVQGGGVGGGDDLAEPLEVVGL</sequence>
<organism evidence="1">
    <name type="scientific">Ixodes ricinus</name>
    <name type="common">Common tick</name>
    <name type="synonym">Acarus ricinus</name>
    <dbReference type="NCBI Taxonomy" id="34613"/>
    <lineage>
        <taxon>Eukaryota</taxon>
        <taxon>Metazoa</taxon>
        <taxon>Ecdysozoa</taxon>
        <taxon>Arthropoda</taxon>
        <taxon>Chelicerata</taxon>
        <taxon>Arachnida</taxon>
        <taxon>Acari</taxon>
        <taxon>Parasitiformes</taxon>
        <taxon>Ixodida</taxon>
        <taxon>Ixodoidea</taxon>
        <taxon>Ixodidae</taxon>
        <taxon>Ixodinae</taxon>
        <taxon>Ixodes</taxon>
    </lineage>
</organism>
<accession>A0A6B0UCM0</accession>
<name>A0A6B0UCM0_IXORI</name>
<reference evidence="1" key="1">
    <citation type="submission" date="2019-12" db="EMBL/GenBank/DDBJ databases">
        <title>An insight into the sialome of adult female Ixodes ricinus ticks feeding for 6 days.</title>
        <authorList>
            <person name="Perner J."/>
            <person name="Ribeiro J.M.C."/>
        </authorList>
    </citation>
    <scope>NUCLEOTIDE SEQUENCE</scope>
    <source>
        <strain evidence="1">Semi-engorged</strain>
        <tissue evidence="1">Salivary glands</tissue>
    </source>
</reference>
<protein>
    <submittedName>
        <fullName evidence="1">Putative secreted protein</fullName>
    </submittedName>
</protein>